<evidence type="ECO:0000313" key="2">
    <source>
        <dbReference type="Proteomes" id="UP000004994"/>
    </source>
</evidence>
<name>A0A494G8K2_SOLLC</name>
<dbReference type="AlphaFoldDB" id="A0A494G8K2"/>
<dbReference type="PaxDb" id="4081-Solyc00g008910.1.1"/>
<dbReference type="EnsemblPlants" id="Solyc00g008910.1.1">
    <property type="protein sequence ID" value="Solyc00g008910.1.1.1.CDS"/>
    <property type="gene ID" value="Solyc00g008910.1"/>
</dbReference>
<dbReference type="InParanoid" id="A0A494G8K2"/>
<accession>A0A494G8K2</accession>
<keyword evidence="2" id="KW-1185">Reference proteome</keyword>
<evidence type="ECO:0000313" key="1">
    <source>
        <dbReference type="EnsemblPlants" id="Solyc00g008910.1.1.1.CDS"/>
    </source>
</evidence>
<dbReference type="Gramene" id="Solyc00g008910.1.1">
    <property type="protein sequence ID" value="Solyc00g008910.1.1.1.CDS"/>
    <property type="gene ID" value="Solyc00g008910.1"/>
</dbReference>
<organism evidence="1">
    <name type="scientific">Solanum lycopersicum</name>
    <name type="common">Tomato</name>
    <name type="synonym">Lycopersicon esculentum</name>
    <dbReference type="NCBI Taxonomy" id="4081"/>
    <lineage>
        <taxon>Eukaryota</taxon>
        <taxon>Viridiplantae</taxon>
        <taxon>Streptophyta</taxon>
        <taxon>Embryophyta</taxon>
        <taxon>Tracheophyta</taxon>
        <taxon>Spermatophyta</taxon>
        <taxon>Magnoliopsida</taxon>
        <taxon>eudicotyledons</taxon>
        <taxon>Gunneridae</taxon>
        <taxon>Pentapetalae</taxon>
        <taxon>asterids</taxon>
        <taxon>lamiids</taxon>
        <taxon>Solanales</taxon>
        <taxon>Solanaceae</taxon>
        <taxon>Solanoideae</taxon>
        <taxon>Solaneae</taxon>
        <taxon>Solanum</taxon>
        <taxon>Solanum subgen. Lycopersicon</taxon>
    </lineage>
</organism>
<reference evidence="1" key="2">
    <citation type="submission" date="2019-04" db="UniProtKB">
        <authorList>
            <consortium name="EnsemblPlants"/>
        </authorList>
    </citation>
    <scope>IDENTIFICATION</scope>
    <source>
        <strain evidence="1">cv. Heinz 1706</strain>
    </source>
</reference>
<reference evidence="1" key="1">
    <citation type="journal article" date="2012" name="Nature">
        <title>The tomato genome sequence provides insights into fleshy fruit evolution.</title>
        <authorList>
            <consortium name="Tomato Genome Consortium"/>
        </authorList>
    </citation>
    <scope>NUCLEOTIDE SEQUENCE [LARGE SCALE GENOMIC DNA]</scope>
    <source>
        <strain evidence="1">cv. Heinz 1706</strain>
    </source>
</reference>
<sequence>MPDVVRPCLLPNGDDIMPHPTSFDRVCCPKAVMTCHARCRSTVCAVQRR</sequence>
<dbReference type="Proteomes" id="UP000004994">
    <property type="component" value="Unassembled WGS sequence"/>
</dbReference>
<proteinExistence type="predicted"/>
<protein>
    <submittedName>
        <fullName evidence="1">Uncharacterized protein</fullName>
    </submittedName>
</protein>